<name>A0A6A6QTQ3_9PEZI</name>
<proteinExistence type="predicted"/>
<dbReference type="EMBL" id="MU004188">
    <property type="protein sequence ID" value="KAF2495791.1"/>
    <property type="molecule type" value="Genomic_DNA"/>
</dbReference>
<evidence type="ECO:0000313" key="2">
    <source>
        <dbReference type="Proteomes" id="UP000799750"/>
    </source>
</evidence>
<evidence type="ECO:0000313" key="1">
    <source>
        <dbReference type="EMBL" id="KAF2495791.1"/>
    </source>
</evidence>
<dbReference type="AlphaFoldDB" id="A0A6A6QTQ3"/>
<dbReference type="Proteomes" id="UP000799750">
    <property type="component" value="Unassembled WGS sequence"/>
</dbReference>
<sequence length="88" mass="9952">MGWAFTGRDWFQVRLLMLALKISYTVGWVFDIRLSHLALCVYSLFSNPLFCSSRAPQCVLVLVSSLPFPTSQVSLALIFSQLPQRPQS</sequence>
<protein>
    <submittedName>
        <fullName evidence="1">Uncharacterized protein</fullName>
    </submittedName>
</protein>
<accession>A0A6A6QTQ3</accession>
<reference evidence="1" key="1">
    <citation type="journal article" date="2020" name="Stud. Mycol.">
        <title>101 Dothideomycetes genomes: a test case for predicting lifestyles and emergence of pathogens.</title>
        <authorList>
            <person name="Haridas S."/>
            <person name="Albert R."/>
            <person name="Binder M."/>
            <person name="Bloem J."/>
            <person name="Labutti K."/>
            <person name="Salamov A."/>
            <person name="Andreopoulos B."/>
            <person name="Baker S."/>
            <person name="Barry K."/>
            <person name="Bills G."/>
            <person name="Bluhm B."/>
            <person name="Cannon C."/>
            <person name="Castanera R."/>
            <person name="Culley D."/>
            <person name="Daum C."/>
            <person name="Ezra D."/>
            <person name="Gonzalez J."/>
            <person name="Henrissat B."/>
            <person name="Kuo A."/>
            <person name="Liang C."/>
            <person name="Lipzen A."/>
            <person name="Lutzoni F."/>
            <person name="Magnuson J."/>
            <person name="Mondo S."/>
            <person name="Nolan M."/>
            <person name="Ohm R."/>
            <person name="Pangilinan J."/>
            <person name="Park H.-J."/>
            <person name="Ramirez L."/>
            <person name="Alfaro M."/>
            <person name="Sun H."/>
            <person name="Tritt A."/>
            <person name="Yoshinaga Y."/>
            <person name="Zwiers L.-H."/>
            <person name="Turgeon B."/>
            <person name="Goodwin S."/>
            <person name="Spatafora J."/>
            <person name="Crous P."/>
            <person name="Grigoriev I."/>
        </authorList>
    </citation>
    <scope>NUCLEOTIDE SEQUENCE</scope>
    <source>
        <strain evidence="1">CBS 269.34</strain>
    </source>
</reference>
<organism evidence="1 2">
    <name type="scientific">Lophium mytilinum</name>
    <dbReference type="NCBI Taxonomy" id="390894"/>
    <lineage>
        <taxon>Eukaryota</taxon>
        <taxon>Fungi</taxon>
        <taxon>Dikarya</taxon>
        <taxon>Ascomycota</taxon>
        <taxon>Pezizomycotina</taxon>
        <taxon>Dothideomycetes</taxon>
        <taxon>Pleosporomycetidae</taxon>
        <taxon>Mytilinidiales</taxon>
        <taxon>Mytilinidiaceae</taxon>
        <taxon>Lophium</taxon>
    </lineage>
</organism>
<gene>
    <name evidence="1" type="ORF">BU16DRAFT_356580</name>
</gene>
<keyword evidence="2" id="KW-1185">Reference proteome</keyword>